<reference evidence="3" key="1">
    <citation type="journal article" date="2011" name="PLoS Genet.">
        <title>Genomic analysis of the necrotrophic fungal pathogens Sclerotinia sclerotiorum and Botrytis cinerea.</title>
        <authorList>
            <person name="Amselem J."/>
            <person name="Cuomo C.A."/>
            <person name="van Kan J.A."/>
            <person name="Viaud M."/>
            <person name="Benito E.P."/>
            <person name="Couloux A."/>
            <person name="Coutinho P.M."/>
            <person name="de Vries R.P."/>
            <person name="Dyer P.S."/>
            <person name="Fillinger S."/>
            <person name="Fournier E."/>
            <person name="Gout L."/>
            <person name="Hahn M."/>
            <person name="Kohn L."/>
            <person name="Lapalu N."/>
            <person name="Plummer K.M."/>
            <person name="Pradier J.M."/>
            <person name="Quevillon E."/>
            <person name="Sharon A."/>
            <person name="Simon A."/>
            <person name="ten Have A."/>
            <person name="Tudzynski B."/>
            <person name="Tudzynski P."/>
            <person name="Wincker P."/>
            <person name="Andrew M."/>
            <person name="Anthouard V."/>
            <person name="Beever R.E."/>
            <person name="Beffa R."/>
            <person name="Benoit I."/>
            <person name="Bouzid O."/>
            <person name="Brault B."/>
            <person name="Chen Z."/>
            <person name="Choquer M."/>
            <person name="Collemare J."/>
            <person name="Cotton P."/>
            <person name="Danchin E.G."/>
            <person name="Da Silva C."/>
            <person name="Gautier A."/>
            <person name="Giraud C."/>
            <person name="Giraud T."/>
            <person name="Gonzalez C."/>
            <person name="Grossetete S."/>
            <person name="Guldener U."/>
            <person name="Henrissat B."/>
            <person name="Howlett B.J."/>
            <person name="Kodira C."/>
            <person name="Kretschmer M."/>
            <person name="Lappartient A."/>
            <person name="Leroch M."/>
            <person name="Levis C."/>
            <person name="Mauceli E."/>
            <person name="Neuveglise C."/>
            <person name="Oeser B."/>
            <person name="Pearson M."/>
            <person name="Poulain J."/>
            <person name="Poussereau N."/>
            <person name="Quesneville H."/>
            <person name="Rascle C."/>
            <person name="Schumacher J."/>
            <person name="Segurens B."/>
            <person name="Sexton A."/>
            <person name="Silva E."/>
            <person name="Sirven C."/>
            <person name="Soanes D.M."/>
            <person name="Talbot N.J."/>
            <person name="Templeton M."/>
            <person name="Yandava C."/>
            <person name="Yarden O."/>
            <person name="Zeng Q."/>
            <person name="Rollins J.A."/>
            <person name="Lebrun M.H."/>
            <person name="Dickman M."/>
        </authorList>
    </citation>
    <scope>NUCLEOTIDE SEQUENCE [LARGE SCALE GENOMIC DNA]</scope>
    <source>
        <strain evidence="3">T4</strain>
    </source>
</reference>
<dbReference type="AlphaFoldDB" id="G2YJS6"/>
<keyword evidence="1" id="KW-0472">Membrane</keyword>
<evidence type="ECO:0000313" key="2">
    <source>
        <dbReference type="EMBL" id="CCD51872.1"/>
    </source>
</evidence>
<dbReference type="Proteomes" id="UP000008177">
    <property type="component" value="Unplaced contigs"/>
</dbReference>
<feature type="transmembrane region" description="Helical" evidence="1">
    <location>
        <begin position="29"/>
        <end position="54"/>
    </location>
</feature>
<evidence type="ECO:0000256" key="1">
    <source>
        <dbReference type="SAM" id="Phobius"/>
    </source>
</evidence>
<keyword evidence="1" id="KW-1133">Transmembrane helix</keyword>
<dbReference type="InParanoid" id="G2YJS6"/>
<evidence type="ECO:0000313" key="3">
    <source>
        <dbReference type="Proteomes" id="UP000008177"/>
    </source>
</evidence>
<dbReference type="HOGENOM" id="CLU_2399429_0_0_1"/>
<protein>
    <submittedName>
        <fullName evidence="2">Uncharacterized protein</fullName>
    </submittedName>
</protein>
<gene>
    <name evidence="2" type="ORF">BofuT4_uP083960.1</name>
</gene>
<accession>G2YJS6</accession>
<sequence>MSRVLLLHCPLLVLRNIQVELNIHKRLSLLFRVVMAVTVVTSWNFISTCFIYVATQRIVFGFGYGYQSTVVYEPMPNSSSPSRKDLGRWLWNI</sequence>
<name>G2YJS6_BOTF4</name>
<dbReference type="EMBL" id="FQ790338">
    <property type="protein sequence ID" value="CCD51872.1"/>
    <property type="molecule type" value="Genomic_DNA"/>
</dbReference>
<proteinExistence type="predicted"/>
<keyword evidence="1" id="KW-0812">Transmembrane</keyword>
<organism evidence="2 3">
    <name type="scientific">Botryotinia fuckeliana (strain T4)</name>
    <name type="common">Noble rot fungus</name>
    <name type="synonym">Botrytis cinerea</name>
    <dbReference type="NCBI Taxonomy" id="999810"/>
    <lineage>
        <taxon>Eukaryota</taxon>
        <taxon>Fungi</taxon>
        <taxon>Dikarya</taxon>
        <taxon>Ascomycota</taxon>
        <taxon>Pezizomycotina</taxon>
        <taxon>Leotiomycetes</taxon>
        <taxon>Helotiales</taxon>
        <taxon>Sclerotiniaceae</taxon>
        <taxon>Botrytis</taxon>
    </lineage>
</organism>